<evidence type="ECO:0000313" key="1">
    <source>
        <dbReference type="EMBL" id="KAI4342074.1"/>
    </source>
</evidence>
<name>A0ACB9NZD1_9MYRT</name>
<gene>
    <name evidence="1" type="ORF">MLD38_026733</name>
</gene>
<proteinExistence type="predicted"/>
<evidence type="ECO:0000313" key="2">
    <source>
        <dbReference type="Proteomes" id="UP001057402"/>
    </source>
</evidence>
<accession>A0ACB9NZD1</accession>
<keyword evidence="2" id="KW-1185">Reference proteome</keyword>
<dbReference type="EMBL" id="CM042886">
    <property type="protein sequence ID" value="KAI4342074.1"/>
    <property type="molecule type" value="Genomic_DNA"/>
</dbReference>
<protein>
    <submittedName>
        <fullName evidence="1">Uncharacterized protein</fullName>
    </submittedName>
</protein>
<dbReference type="Proteomes" id="UP001057402">
    <property type="component" value="Chromosome 7"/>
</dbReference>
<reference evidence="2" key="1">
    <citation type="journal article" date="2023" name="Front. Plant Sci.">
        <title>Chromosomal-level genome assembly of Melastoma candidum provides insights into trichome evolution.</title>
        <authorList>
            <person name="Zhong Y."/>
            <person name="Wu W."/>
            <person name="Sun C."/>
            <person name="Zou P."/>
            <person name="Liu Y."/>
            <person name="Dai S."/>
            <person name="Zhou R."/>
        </authorList>
    </citation>
    <scope>NUCLEOTIDE SEQUENCE [LARGE SCALE GENOMIC DNA]</scope>
</reference>
<organism evidence="1 2">
    <name type="scientific">Melastoma candidum</name>
    <dbReference type="NCBI Taxonomy" id="119954"/>
    <lineage>
        <taxon>Eukaryota</taxon>
        <taxon>Viridiplantae</taxon>
        <taxon>Streptophyta</taxon>
        <taxon>Embryophyta</taxon>
        <taxon>Tracheophyta</taxon>
        <taxon>Spermatophyta</taxon>
        <taxon>Magnoliopsida</taxon>
        <taxon>eudicotyledons</taxon>
        <taxon>Gunneridae</taxon>
        <taxon>Pentapetalae</taxon>
        <taxon>rosids</taxon>
        <taxon>malvids</taxon>
        <taxon>Myrtales</taxon>
        <taxon>Melastomataceae</taxon>
        <taxon>Melastomatoideae</taxon>
        <taxon>Melastomateae</taxon>
        <taxon>Melastoma</taxon>
    </lineage>
</organism>
<sequence length="301" mass="34827">MSRHKYILFKGMIGSFGGIRDGGGGGDASWDDWWDEVDASEEWQKGVYYFLCCCYALVSFVALVQLIRIQLRVPEYGWTTQKVFHLMNFLVNCIRAALFCMYKQVFAIRPKALEMLLLDIPGLLFFSTYTLLVLFWAEIYQQARSQPITKIRPTYYTINGIIYFAQFCIWLYAMANPGHIADEVSRLFFAAVFFTAALAFLIYGGRLFVMLRRFPIESRGRQKKLYEVGFVTATCCACFLIRCLVDSIAALDKKADVDVLEHPILNLFYYMFVEIVPSSLVLFVLRKLPPRRVSNQYHPIR</sequence>
<comment type="caution">
    <text evidence="1">The sequence shown here is derived from an EMBL/GenBank/DDBJ whole genome shotgun (WGS) entry which is preliminary data.</text>
</comment>